<dbReference type="AlphaFoldDB" id="A0A1U9UKF9"/>
<evidence type="ECO:0000256" key="2">
    <source>
        <dbReference type="ARBA" id="ARBA00022777"/>
    </source>
</evidence>
<evidence type="ECO:0000256" key="3">
    <source>
        <dbReference type="ARBA" id="ARBA00023012"/>
    </source>
</evidence>
<dbReference type="PANTHER" id="PTHR24421:SF59">
    <property type="entry name" value="OXYGEN SENSOR HISTIDINE KINASE NREB"/>
    <property type="match status" value="1"/>
</dbReference>
<dbReference type="GO" id="GO:0000155">
    <property type="term" value="F:phosphorelay sensor kinase activity"/>
    <property type="evidence" value="ECO:0007669"/>
    <property type="project" value="InterPro"/>
</dbReference>
<dbReference type="InterPro" id="IPR011712">
    <property type="entry name" value="Sig_transdc_His_kin_sub3_dim/P"/>
</dbReference>
<dbReference type="NCBIfam" id="TIGR00229">
    <property type="entry name" value="sensory_box"/>
    <property type="match status" value="1"/>
</dbReference>
<dbReference type="Proteomes" id="UP000189627">
    <property type="component" value="Chromosome 1"/>
</dbReference>
<dbReference type="InterPro" id="IPR000700">
    <property type="entry name" value="PAS-assoc_C"/>
</dbReference>
<name>A0A1U9UKF9_CUPNE</name>
<dbReference type="SUPFAM" id="SSF55785">
    <property type="entry name" value="PYP-like sensor domain (PAS domain)"/>
    <property type="match status" value="1"/>
</dbReference>
<keyword evidence="3" id="KW-0902">Two-component regulatory system</keyword>
<dbReference type="CDD" id="cd00130">
    <property type="entry name" value="PAS"/>
    <property type="match status" value="1"/>
</dbReference>
<dbReference type="PROSITE" id="PS50109">
    <property type="entry name" value="HIS_KIN"/>
    <property type="match status" value="1"/>
</dbReference>
<dbReference type="Pfam" id="PF02518">
    <property type="entry name" value="HATPase_c"/>
    <property type="match status" value="1"/>
</dbReference>
<dbReference type="InterPro" id="IPR035965">
    <property type="entry name" value="PAS-like_dom_sf"/>
</dbReference>
<keyword evidence="1" id="KW-0808">Transferase</keyword>
<sequence length="358" mass="38520">MDTYVDLQRAILNNIPDQAWLKDAGSRYILVNDAFMAACGRSEAEILGSTPDKVWSAEWGQVYLGTDRAVVTSGIRRCYEECCPGRDGSLRWFETIKMPIRGQGGAVVGTVGISRDITDRKRSEQELLESRAQLRELSAYLQSVREAERTRISRELHDELGQSLTALRLGLNVIEAQQGSDAGDACRKHLQKLKQIADSTVDAVQRIAADLRPPLLDELGLTAAIEWLAESFSERGGIACELALQPVGEIGTEVSTAVFRIAQEALTNASRHGCADHVRVELSEAGGTLRLVVADNGRGIDASRTGHRRSLGLLGMRERALMLGGKLAVTSEAGGGTRVEAQIPNACATGAAGKGGAR</sequence>
<dbReference type="SMART" id="SM00387">
    <property type="entry name" value="HATPase_c"/>
    <property type="match status" value="1"/>
</dbReference>
<feature type="domain" description="Histidine kinase" evidence="4">
    <location>
        <begin position="155"/>
        <end position="347"/>
    </location>
</feature>
<dbReference type="InterPro" id="IPR005467">
    <property type="entry name" value="His_kinase_dom"/>
</dbReference>
<dbReference type="EMBL" id="CP017757">
    <property type="protein sequence ID" value="AQV93133.1"/>
    <property type="molecule type" value="Genomic_DNA"/>
</dbReference>
<protein>
    <submittedName>
        <fullName evidence="6">Histidine kinase</fullName>
    </submittedName>
</protein>
<dbReference type="Gene3D" id="3.30.450.20">
    <property type="entry name" value="PAS domain"/>
    <property type="match status" value="1"/>
</dbReference>
<evidence type="ECO:0000313" key="6">
    <source>
        <dbReference type="EMBL" id="AQV93133.1"/>
    </source>
</evidence>
<gene>
    <name evidence="6" type="ORF">BJN34_04380</name>
</gene>
<dbReference type="GO" id="GO:0016020">
    <property type="term" value="C:membrane"/>
    <property type="evidence" value="ECO:0007669"/>
    <property type="project" value="InterPro"/>
</dbReference>
<dbReference type="KEGG" id="cuh:BJN34_04380"/>
<evidence type="ECO:0000259" key="5">
    <source>
        <dbReference type="PROSITE" id="PS50113"/>
    </source>
</evidence>
<evidence type="ECO:0000256" key="1">
    <source>
        <dbReference type="ARBA" id="ARBA00022679"/>
    </source>
</evidence>
<feature type="domain" description="PAC" evidence="5">
    <location>
        <begin position="77"/>
        <end position="129"/>
    </location>
</feature>
<dbReference type="InterPro" id="IPR013656">
    <property type="entry name" value="PAS_4"/>
</dbReference>
<evidence type="ECO:0000313" key="7">
    <source>
        <dbReference type="Proteomes" id="UP000189627"/>
    </source>
</evidence>
<dbReference type="SUPFAM" id="SSF55874">
    <property type="entry name" value="ATPase domain of HSP90 chaperone/DNA topoisomerase II/histidine kinase"/>
    <property type="match status" value="1"/>
</dbReference>
<dbReference type="Pfam" id="PF07730">
    <property type="entry name" value="HisKA_3"/>
    <property type="match status" value="1"/>
</dbReference>
<dbReference type="InterPro" id="IPR000014">
    <property type="entry name" value="PAS"/>
</dbReference>
<dbReference type="Gene3D" id="3.30.565.10">
    <property type="entry name" value="Histidine kinase-like ATPase, C-terminal domain"/>
    <property type="match status" value="1"/>
</dbReference>
<dbReference type="PROSITE" id="PS50113">
    <property type="entry name" value="PAC"/>
    <property type="match status" value="1"/>
</dbReference>
<dbReference type="InterPro" id="IPR036890">
    <property type="entry name" value="HATPase_C_sf"/>
</dbReference>
<reference evidence="7" key="1">
    <citation type="submission" date="2017-02" db="EMBL/GenBank/DDBJ databases">
        <title>Complete genome sequence of Cupriavidus necator strain NH9, a 3-chlorobenzoate degrader.</title>
        <authorList>
            <person name="Moriuchi R."/>
            <person name="Dohra H."/>
            <person name="Ogawa N."/>
        </authorList>
    </citation>
    <scope>NUCLEOTIDE SEQUENCE [LARGE SCALE GENOMIC DNA]</scope>
    <source>
        <strain evidence="7">NH9</strain>
    </source>
</reference>
<dbReference type="InterPro" id="IPR050482">
    <property type="entry name" value="Sensor_HK_TwoCompSys"/>
</dbReference>
<dbReference type="CDD" id="cd16917">
    <property type="entry name" value="HATPase_UhpB-NarQ-NarX-like"/>
    <property type="match status" value="1"/>
</dbReference>
<dbReference type="PANTHER" id="PTHR24421">
    <property type="entry name" value="NITRATE/NITRITE SENSOR PROTEIN NARX-RELATED"/>
    <property type="match status" value="1"/>
</dbReference>
<evidence type="ECO:0000259" key="4">
    <source>
        <dbReference type="PROSITE" id="PS50109"/>
    </source>
</evidence>
<dbReference type="GO" id="GO:0046983">
    <property type="term" value="F:protein dimerization activity"/>
    <property type="evidence" value="ECO:0007669"/>
    <property type="project" value="InterPro"/>
</dbReference>
<proteinExistence type="predicted"/>
<dbReference type="OrthoDB" id="9792869at2"/>
<dbReference type="InterPro" id="IPR003594">
    <property type="entry name" value="HATPase_dom"/>
</dbReference>
<accession>A0A1U9UKF9</accession>
<keyword evidence="2 6" id="KW-0418">Kinase</keyword>
<dbReference type="Pfam" id="PF08448">
    <property type="entry name" value="PAS_4"/>
    <property type="match status" value="1"/>
</dbReference>
<organism evidence="6 7">
    <name type="scientific">Cupriavidus necator</name>
    <name type="common">Alcaligenes eutrophus</name>
    <name type="synonym">Ralstonia eutropha</name>
    <dbReference type="NCBI Taxonomy" id="106590"/>
    <lineage>
        <taxon>Bacteria</taxon>
        <taxon>Pseudomonadati</taxon>
        <taxon>Pseudomonadota</taxon>
        <taxon>Betaproteobacteria</taxon>
        <taxon>Burkholderiales</taxon>
        <taxon>Burkholderiaceae</taxon>
        <taxon>Cupriavidus</taxon>
    </lineage>
</organism>
<dbReference type="RefSeq" id="WP_078195532.1">
    <property type="nucleotide sequence ID" value="NZ_CP017757.2"/>
</dbReference>
<dbReference type="Gene3D" id="1.20.5.1930">
    <property type="match status" value="1"/>
</dbReference>